<dbReference type="Gene3D" id="1.10.10.2520">
    <property type="entry name" value="Cell wall hydrolase SleB, domain 1"/>
    <property type="match status" value="1"/>
</dbReference>
<evidence type="ECO:0000313" key="4">
    <source>
        <dbReference type="Proteomes" id="UP000439780"/>
    </source>
</evidence>
<dbReference type="Pfam" id="PF07486">
    <property type="entry name" value="Hydrolase_2"/>
    <property type="match status" value="1"/>
</dbReference>
<organism evidence="3 4">
    <name type="scientific">Qipengyuania algicida</name>
    <dbReference type="NCBI Taxonomy" id="1836209"/>
    <lineage>
        <taxon>Bacteria</taxon>
        <taxon>Pseudomonadati</taxon>
        <taxon>Pseudomonadota</taxon>
        <taxon>Alphaproteobacteria</taxon>
        <taxon>Sphingomonadales</taxon>
        <taxon>Erythrobacteraceae</taxon>
        <taxon>Qipengyuania</taxon>
    </lineage>
</organism>
<proteinExistence type="predicted"/>
<dbReference type="Proteomes" id="UP000439780">
    <property type="component" value="Unassembled WGS sequence"/>
</dbReference>
<dbReference type="EMBL" id="WTYA01000005">
    <property type="protein sequence ID" value="MXP28659.1"/>
    <property type="molecule type" value="Genomic_DNA"/>
</dbReference>
<evidence type="ECO:0000313" key="3">
    <source>
        <dbReference type="EMBL" id="MXP28659.1"/>
    </source>
</evidence>
<dbReference type="AlphaFoldDB" id="A0A845AGV2"/>
<feature type="domain" description="Cell wall hydrolase SleB" evidence="2">
    <location>
        <begin position="115"/>
        <end position="223"/>
    </location>
</feature>
<gene>
    <name evidence="3" type="ORF">GRI58_07480</name>
</gene>
<evidence type="ECO:0000259" key="2">
    <source>
        <dbReference type="Pfam" id="PF07486"/>
    </source>
</evidence>
<keyword evidence="3" id="KW-0378">Hydrolase</keyword>
<dbReference type="InterPro" id="IPR042047">
    <property type="entry name" value="SleB_dom1"/>
</dbReference>
<feature type="region of interest" description="Disordered" evidence="1">
    <location>
        <begin position="286"/>
        <end position="348"/>
    </location>
</feature>
<dbReference type="GO" id="GO:0016787">
    <property type="term" value="F:hydrolase activity"/>
    <property type="evidence" value="ECO:0007669"/>
    <property type="project" value="UniProtKB-KW"/>
</dbReference>
<sequence>MTLLIAAAAVMLVGVWYVLSQPEQTPHHGEGVPKSVLQAAKGNVSASDLEIIYDTEVKAIAPADALAMNAARPNDLLKVPAARALAIDPANKADPHYEAAVQCLAQAVYYEAASEGDAGERAVAQVVLNRVHSLAFPDTVCGVVYQGAERVTGCQFTFTCDGSLARVPPQAVFERARKIAVQALSGRVDPAVGNATHYHANFVIPYWASSLDKVKTIGAHIFYLMRGPLGAPGAFNQHYDLAYEILPSALVGSGTQLAEQPTDVPTQTPESRLLVAPLAPALAADANPGRLVHSTPQASPTPSATPSRLRADEQSGEIKSGSGSSRLIVDGQPQPDAATGGNKSKQPH</sequence>
<comment type="caution">
    <text evidence="3">The sequence shown here is derived from an EMBL/GenBank/DDBJ whole genome shotgun (WGS) entry which is preliminary data.</text>
</comment>
<evidence type="ECO:0000256" key="1">
    <source>
        <dbReference type="SAM" id="MobiDB-lite"/>
    </source>
</evidence>
<accession>A0A845AGV2</accession>
<dbReference type="OrthoDB" id="9785345at2"/>
<dbReference type="InterPro" id="IPR011105">
    <property type="entry name" value="Cell_wall_hydrolase_SleB"/>
</dbReference>
<name>A0A845AGV2_9SPHN</name>
<keyword evidence="4" id="KW-1185">Reference proteome</keyword>
<protein>
    <submittedName>
        <fullName evidence="3">Cell wall hydrolase</fullName>
    </submittedName>
</protein>
<reference evidence="3 4" key="1">
    <citation type="submission" date="2019-12" db="EMBL/GenBank/DDBJ databases">
        <title>Genomic-based taxomic classification of the family Erythrobacteraceae.</title>
        <authorList>
            <person name="Xu L."/>
        </authorList>
    </citation>
    <scope>NUCLEOTIDE SEQUENCE [LARGE SCALE GENOMIC DNA]</scope>
    <source>
        <strain evidence="3 4">KEMB 9005-328</strain>
    </source>
</reference>
<feature type="compositionally biased region" description="Low complexity" evidence="1">
    <location>
        <begin position="294"/>
        <end position="307"/>
    </location>
</feature>